<protein>
    <submittedName>
        <fullName evidence="2">Uncharacterized protein</fullName>
    </submittedName>
</protein>
<evidence type="ECO:0000256" key="1">
    <source>
        <dbReference type="SAM" id="Phobius"/>
    </source>
</evidence>
<evidence type="ECO:0000313" key="2">
    <source>
        <dbReference type="EMBL" id="MDO1449897.1"/>
    </source>
</evidence>
<gene>
    <name evidence="2" type="ORF">Q0590_26695</name>
</gene>
<accession>A0ABT8RCR7</accession>
<evidence type="ECO:0000313" key="3">
    <source>
        <dbReference type="Proteomes" id="UP001168528"/>
    </source>
</evidence>
<dbReference type="Proteomes" id="UP001168528">
    <property type="component" value="Unassembled WGS sequence"/>
</dbReference>
<feature type="transmembrane region" description="Helical" evidence="1">
    <location>
        <begin position="32"/>
        <end position="50"/>
    </location>
</feature>
<reference evidence="2" key="1">
    <citation type="submission" date="2023-07" db="EMBL/GenBank/DDBJ databases">
        <title>The genome sequence of Rhodocytophaga aerolata KACC 12507.</title>
        <authorList>
            <person name="Zhang X."/>
        </authorList>
    </citation>
    <scope>NUCLEOTIDE SEQUENCE</scope>
    <source>
        <strain evidence="2">KACC 12507</strain>
    </source>
</reference>
<comment type="caution">
    <text evidence="2">The sequence shown here is derived from an EMBL/GenBank/DDBJ whole genome shotgun (WGS) entry which is preliminary data.</text>
</comment>
<keyword evidence="3" id="KW-1185">Reference proteome</keyword>
<organism evidence="2 3">
    <name type="scientific">Rhodocytophaga aerolata</name>
    <dbReference type="NCBI Taxonomy" id="455078"/>
    <lineage>
        <taxon>Bacteria</taxon>
        <taxon>Pseudomonadati</taxon>
        <taxon>Bacteroidota</taxon>
        <taxon>Cytophagia</taxon>
        <taxon>Cytophagales</taxon>
        <taxon>Rhodocytophagaceae</taxon>
        <taxon>Rhodocytophaga</taxon>
    </lineage>
</organism>
<dbReference type="EMBL" id="JAUKPO010000023">
    <property type="protein sequence ID" value="MDO1449897.1"/>
    <property type="molecule type" value="Genomic_DNA"/>
</dbReference>
<sequence length="79" mass="8666">MTSFIKPFAEKQSSADTDSPKLLSIFTSLNTLPFKSLLVWIALLFIISACKKDDVIKPNPEPQAKVTANARGCCTTICF</sequence>
<keyword evidence="1" id="KW-1133">Transmembrane helix</keyword>
<name>A0ABT8RCR7_9BACT</name>
<dbReference type="RefSeq" id="WP_302040700.1">
    <property type="nucleotide sequence ID" value="NZ_JAUKPO010000023.1"/>
</dbReference>
<proteinExistence type="predicted"/>
<keyword evidence="1" id="KW-0472">Membrane</keyword>
<keyword evidence="1" id="KW-0812">Transmembrane</keyword>